<keyword evidence="3" id="KW-1185">Reference proteome</keyword>
<evidence type="ECO:0000313" key="3">
    <source>
        <dbReference type="Proteomes" id="UP000314294"/>
    </source>
</evidence>
<evidence type="ECO:0000313" key="2">
    <source>
        <dbReference type="EMBL" id="TNN30302.1"/>
    </source>
</evidence>
<feature type="region of interest" description="Disordered" evidence="1">
    <location>
        <begin position="49"/>
        <end position="106"/>
    </location>
</feature>
<feature type="compositionally biased region" description="Low complexity" evidence="1">
    <location>
        <begin position="95"/>
        <end position="106"/>
    </location>
</feature>
<sequence length="216" mass="24170">MSTCVRSSAIRAAVCRARCSWASSPASGVPFSLATPFSLAVSEFCRDGARPGKASAARRRSVRERNRSQTVSSSRERRRCSSVSCLGEEGGTEVNNNNNNNNNNNPVKTVRSLLSLMVSQRMSSSSGDKDMAFTLSSRLNTLEGKYTTIRQQQQQQARSLSRRMLRSHVGLQEKVQQHPLRAHLGEVQRLVQPVPERYELWDLLKRPVLIRLDDVL</sequence>
<organism evidence="2 3">
    <name type="scientific">Liparis tanakae</name>
    <name type="common">Tanaka's snailfish</name>
    <dbReference type="NCBI Taxonomy" id="230148"/>
    <lineage>
        <taxon>Eukaryota</taxon>
        <taxon>Metazoa</taxon>
        <taxon>Chordata</taxon>
        <taxon>Craniata</taxon>
        <taxon>Vertebrata</taxon>
        <taxon>Euteleostomi</taxon>
        <taxon>Actinopterygii</taxon>
        <taxon>Neopterygii</taxon>
        <taxon>Teleostei</taxon>
        <taxon>Neoteleostei</taxon>
        <taxon>Acanthomorphata</taxon>
        <taxon>Eupercaria</taxon>
        <taxon>Perciformes</taxon>
        <taxon>Cottioidei</taxon>
        <taxon>Cottales</taxon>
        <taxon>Liparidae</taxon>
        <taxon>Liparis</taxon>
    </lineage>
</organism>
<gene>
    <name evidence="2" type="ORF">EYF80_059546</name>
</gene>
<dbReference type="AlphaFoldDB" id="A0A4Z2EPQ6"/>
<protein>
    <submittedName>
        <fullName evidence="2">Uncharacterized protein</fullName>
    </submittedName>
</protein>
<proteinExistence type="predicted"/>
<accession>A0A4Z2EPQ6</accession>
<evidence type="ECO:0000256" key="1">
    <source>
        <dbReference type="SAM" id="MobiDB-lite"/>
    </source>
</evidence>
<name>A0A4Z2EPQ6_9TELE</name>
<dbReference type="Proteomes" id="UP000314294">
    <property type="component" value="Unassembled WGS sequence"/>
</dbReference>
<reference evidence="2 3" key="1">
    <citation type="submission" date="2019-03" db="EMBL/GenBank/DDBJ databases">
        <title>First draft genome of Liparis tanakae, snailfish: a comprehensive survey of snailfish specific genes.</title>
        <authorList>
            <person name="Kim W."/>
            <person name="Song I."/>
            <person name="Jeong J.-H."/>
            <person name="Kim D."/>
            <person name="Kim S."/>
            <person name="Ryu S."/>
            <person name="Song J.Y."/>
            <person name="Lee S.K."/>
        </authorList>
    </citation>
    <scope>NUCLEOTIDE SEQUENCE [LARGE SCALE GENOMIC DNA]</scope>
    <source>
        <tissue evidence="2">Muscle</tissue>
    </source>
</reference>
<comment type="caution">
    <text evidence="2">The sequence shown here is derived from an EMBL/GenBank/DDBJ whole genome shotgun (WGS) entry which is preliminary data.</text>
</comment>
<dbReference type="EMBL" id="SRLO01004646">
    <property type="protein sequence ID" value="TNN30302.1"/>
    <property type="molecule type" value="Genomic_DNA"/>
</dbReference>